<dbReference type="PANTHER" id="PTHR42946:SF1">
    <property type="entry name" value="PHOSPHOGLUCOMUTASE (ALPHA-D-GLUCOSE-1,6-BISPHOSPHATE-DEPENDENT)"/>
    <property type="match status" value="1"/>
</dbReference>
<dbReference type="PRINTS" id="PR00509">
    <property type="entry name" value="PGMPMM"/>
</dbReference>
<dbReference type="Gene3D" id="3.40.120.10">
    <property type="entry name" value="Alpha-D-Glucose-1,6-Bisphosphate, subunit A, domain 3"/>
    <property type="match status" value="3"/>
</dbReference>
<dbReference type="Proteomes" id="UP000028547">
    <property type="component" value="Unassembled WGS sequence"/>
</dbReference>
<evidence type="ECO:0000256" key="4">
    <source>
        <dbReference type="ARBA" id="ARBA00022842"/>
    </source>
</evidence>
<evidence type="ECO:0000259" key="7">
    <source>
        <dbReference type="Pfam" id="PF00408"/>
    </source>
</evidence>
<dbReference type="SUPFAM" id="SSF55957">
    <property type="entry name" value="Phosphoglucomutase, C-terminal domain"/>
    <property type="match status" value="1"/>
</dbReference>
<reference evidence="11 12" key="1">
    <citation type="submission" date="2014-07" db="EMBL/GenBank/DDBJ databases">
        <title>Draft Genome Sequence of Gephyronic Acid Producer, Cystobacter violaceus Strain Cb vi76.</title>
        <authorList>
            <person name="Stevens D.C."/>
            <person name="Young J."/>
            <person name="Carmichael R."/>
            <person name="Tan J."/>
            <person name="Taylor R.E."/>
        </authorList>
    </citation>
    <scope>NUCLEOTIDE SEQUENCE [LARGE SCALE GENOMIC DNA]</scope>
    <source>
        <strain evidence="11 12">Cb vi76</strain>
    </source>
</reference>
<feature type="domain" description="Alpha-D-phosphohexomutase C-terminal" evidence="7">
    <location>
        <begin position="390"/>
        <end position="457"/>
    </location>
</feature>
<feature type="binding site" evidence="6">
    <location>
        <position position="261"/>
    </location>
    <ligand>
        <name>Mg(2+)</name>
        <dbReference type="ChEBI" id="CHEBI:18420"/>
    </ligand>
</feature>
<dbReference type="Gene3D" id="3.30.310.50">
    <property type="entry name" value="Alpha-D-phosphohexomutase, C-terminal domain"/>
    <property type="match status" value="1"/>
</dbReference>
<evidence type="ECO:0000256" key="2">
    <source>
        <dbReference type="ARBA" id="ARBA00022553"/>
    </source>
</evidence>
<dbReference type="GO" id="GO:0004615">
    <property type="term" value="F:phosphomannomutase activity"/>
    <property type="evidence" value="ECO:0007669"/>
    <property type="project" value="TreeGrafter"/>
</dbReference>
<dbReference type="FunFam" id="3.40.120.10:FF:000001">
    <property type="entry name" value="Phosphoglucosamine mutase"/>
    <property type="match status" value="1"/>
</dbReference>
<dbReference type="EC" id="5.4.2.10" evidence="6"/>
<evidence type="ECO:0000259" key="10">
    <source>
        <dbReference type="Pfam" id="PF02880"/>
    </source>
</evidence>
<feature type="modified residue" description="Phosphoserine" evidence="6">
    <location>
        <position position="115"/>
    </location>
</feature>
<protein>
    <recommendedName>
        <fullName evidence="6">Phosphoglucosamine mutase</fullName>
        <ecNumber evidence="6">5.4.2.10</ecNumber>
    </recommendedName>
</protein>
<dbReference type="InterPro" id="IPR005845">
    <property type="entry name" value="A-D-PHexomutase_a/b/a-II"/>
</dbReference>
<comment type="PTM">
    <text evidence="6">Activated by phosphorylation.</text>
</comment>
<dbReference type="SUPFAM" id="SSF53738">
    <property type="entry name" value="Phosphoglucomutase, first 3 domains"/>
    <property type="match status" value="3"/>
</dbReference>
<dbReference type="InterPro" id="IPR006352">
    <property type="entry name" value="GlmM_bact"/>
</dbReference>
<dbReference type="InterPro" id="IPR005844">
    <property type="entry name" value="A-D-PHexomutase_a/b/a-I"/>
</dbReference>
<dbReference type="GO" id="GO:0000287">
    <property type="term" value="F:magnesium ion binding"/>
    <property type="evidence" value="ECO:0007669"/>
    <property type="project" value="UniProtKB-UniRule"/>
</dbReference>
<dbReference type="InterPro" id="IPR016055">
    <property type="entry name" value="A-D-PHexomutase_a/b/a-I/II/III"/>
</dbReference>
<dbReference type="GO" id="GO:0006048">
    <property type="term" value="P:UDP-N-acetylglucosamine biosynthetic process"/>
    <property type="evidence" value="ECO:0007669"/>
    <property type="project" value="TreeGrafter"/>
</dbReference>
<name>A0A084SJ00_9BACT</name>
<dbReference type="InterPro" id="IPR005841">
    <property type="entry name" value="Alpha-D-phosphohexomutase_SF"/>
</dbReference>
<evidence type="ECO:0000256" key="5">
    <source>
        <dbReference type="ARBA" id="ARBA00023235"/>
    </source>
</evidence>
<comment type="similarity">
    <text evidence="1 6">Belongs to the phosphohexose mutase family.</text>
</comment>
<feature type="binding site" evidence="6">
    <location>
        <position position="257"/>
    </location>
    <ligand>
        <name>Mg(2+)</name>
        <dbReference type="ChEBI" id="CHEBI:18420"/>
    </ligand>
</feature>
<feature type="domain" description="Alpha-D-phosphohexomutase alpha/beta/alpha" evidence="10">
    <location>
        <begin position="274"/>
        <end position="383"/>
    </location>
</feature>
<evidence type="ECO:0000259" key="9">
    <source>
        <dbReference type="Pfam" id="PF02879"/>
    </source>
</evidence>
<keyword evidence="3 6" id="KW-0479">Metal-binding</keyword>
<dbReference type="Pfam" id="PF00408">
    <property type="entry name" value="PGM_PMM_IV"/>
    <property type="match status" value="1"/>
</dbReference>
<dbReference type="FunFam" id="3.30.310.50:FF:000001">
    <property type="entry name" value="Phosphoglucosamine mutase"/>
    <property type="match status" value="1"/>
</dbReference>
<dbReference type="InterPro" id="IPR036900">
    <property type="entry name" value="A-D-PHexomutase_C_sf"/>
</dbReference>
<evidence type="ECO:0000256" key="6">
    <source>
        <dbReference type="HAMAP-Rule" id="MF_01554"/>
    </source>
</evidence>
<dbReference type="RefSeq" id="WP_043408642.1">
    <property type="nucleotide sequence ID" value="NZ_JPMI01000291.1"/>
</dbReference>
<dbReference type="EMBL" id="JPMI01000291">
    <property type="protein sequence ID" value="KFA88435.1"/>
    <property type="molecule type" value="Genomic_DNA"/>
</dbReference>
<dbReference type="GO" id="GO:0005829">
    <property type="term" value="C:cytosol"/>
    <property type="evidence" value="ECO:0007669"/>
    <property type="project" value="TreeGrafter"/>
</dbReference>
<dbReference type="GO" id="GO:0005975">
    <property type="term" value="P:carbohydrate metabolic process"/>
    <property type="evidence" value="ECO:0007669"/>
    <property type="project" value="InterPro"/>
</dbReference>
<dbReference type="NCBIfam" id="TIGR01455">
    <property type="entry name" value="glmM"/>
    <property type="match status" value="1"/>
</dbReference>
<sequence length="464" mass="50303">MAYRMNMPPKEERASQRLFGTDGVRGVANVYPMTAEVAMQLGRALAHLIRNGPHRHRVIIGKDTRLSGYMLEQALAAGLTSMGVDVDLVGPLPTPGIANLTTSMRADAGAVISASHNPYQDNGIKFFWRDGFKLPDETEAKIEELVASGAIDSIRPTATKIGRAFRLEDARGRYIVFLKTCFPRELTLEGMTIVVDCANGAAYKTAPAVLEELGAKVIALGVQPDGKNINHKCGALHPENLSRAVVKHGAHLGIALDGDADRLIVVDEKGNVVDGDAIMAICTGELVTRKELKKKTLVSTVMSNIGLERAVSRWGVKVVRTKVGDRYVVEEMRKNGYNIGGEQSGHLIFSDHTTTGDGTLAALQLLAVMCRQQKPVSELASIFEPVPQTLVNVVVKQKRELGELPTVMKAIQDVEKKLGKDGRVLVRFSGTEPKARVLIEGIDATRNEQYAREIAEALSKALNG</sequence>
<comment type="catalytic activity">
    <reaction evidence="6">
        <text>alpha-D-glucosamine 1-phosphate = D-glucosamine 6-phosphate</text>
        <dbReference type="Rhea" id="RHEA:23424"/>
        <dbReference type="ChEBI" id="CHEBI:58516"/>
        <dbReference type="ChEBI" id="CHEBI:58725"/>
        <dbReference type="EC" id="5.4.2.10"/>
    </reaction>
</comment>
<gene>
    <name evidence="6 11" type="primary">glmM</name>
    <name evidence="11" type="ORF">Q664_41170</name>
</gene>
<keyword evidence="2 6" id="KW-0597">Phosphoprotein</keyword>
<dbReference type="CDD" id="cd05802">
    <property type="entry name" value="GlmM"/>
    <property type="match status" value="1"/>
</dbReference>
<evidence type="ECO:0000259" key="8">
    <source>
        <dbReference type="Pfam" id="PF02878"/>
    </source>
</evidence>
<keyword evidence="4 6" id="KW-0460">Magnesium</keyword>
<organism evidence="11 12">
    <name type="scientific">Archangium violaceum Cb vi76</name>
    <dbReference type="NCBI Taxonomy" id="1406225"/>
    <lineage>
        <taxon>Bacteria</taxon>
        <taxon>Pseudomonadati</taxon>
        <taxon>Myxococcota</taxon>
        <taxon>Myxococcia</taxon>
        <taxon>Myxococcales</taxon>
        <taxon>Cystobacterineae</taxon>
        <taxon>Archangiaceae</taxon>
        <taxon>Archangium</taxon>
    </lineage>
</organism>
<dbReference type="GO" id="GO:0008966">
    <property type="term" value="F:phosphoglucosamine mutase activity"/>
    <property type="evidence" value="ECO:0007669"/>
    <property type="project" value="UniProtKB-UniRule"/>
</dbReference>
<feature type="binding site" description="via phosphate group" evidence="6">
    <location>
        <position position="115"/>
    </location>
    <ligand>
        <name>Mg(2+)</name>
        <dbReference type="ChEBI" id="CHEBI:18420"/>
    </ligand>
</feature>
<dbReference type="HAMAP" id="MF_01554_B">
    <property type="entry name" value="GlmM_B"/>
    <property type="match status" value="1"/>
</dbReference>
<proteinExistence type="inferred from homology"/>
<dbReference type="PANTHER" id="PTHR42946">
    <property type="entry name" value="PHOSPHOHEXOSE MUTASE"/>
    <property type="match status" value="1"/>
</dbReference>
<feature type="domain" description="Alpha-D-phosphohexomutase alpha/beta/alpha" evidence="9">
    <location>
        <begin position="174"/>
        <end position="270"/>
    </location>
</feature>
<dbReference type="GO" id="GO:0009252">
    <property type="term" value="P:peptidoglycan biosynthetic process"/>
    <property type="evidence" value="ECO:0007669"/>
    <property type="project" value="TreeGrafter"/>
</dbReference>
<dbReference type="InterPro" id="IPR005843">
    <property type="entry name" value="A-D-PHexomutase_C"/>
</dbReference>
<accession>A0A084SJ00</accession>
<evidence type="ECO:0000313" key="11">
    <source>
        <dbReference type="EMBL" id="KFA88435.1"/>
    </source>
</evidence>
<dbReference type="AlphaFoldDB" id="A0A084SJ00"/>
<feature type="active site" description="Phosphoserine intermediate" evidence="6">
    <location>
        <position position="115"/>
    </location>
</feature>
<comment type="cofactor">
    <cofactor evidence="6">
        <name>Mg(2+)</name>
        <dbReference type="ChEBI" id="CHEBI:18420"/>
    </cofactor>
    <text evidence="6">Binds 1 Mg(2+) ion per subunit.</text>
</comment>
<dbReference type="FunFam" id="3.40.120.10:FF:000003">
    <property type="entry name" value="Phosphoglucosamine mutase"/>
    <property type="match status" value="1"/>
</dbReference>
<evidence type="ECO:0000256" key="3">
    <source>
        <dbReference type="ARBA" id="ARBA00022723"/>
    </source>
</evidence>
<comment type="function">
    <text evidence="6">Catalyzes the conversion of glucosamine-6-phosphate to glucosamine-1-phosphate.</text>
</comment>
<dbReference type="NCBIfam" id="NF008139">
    <property type="entry name" value="PRK10887.1"/>
    <property type="match status" value="1"/>
</dbReference>
<feature type="domain" description="Alpha-D-phosphohexomutase alpha/beta/alpha" evidence="8">
    <location>
        <begin position="17"/>
        <end position="148"/>
    </location>
</feature>
<dbReference type="InterPro" id="IPR050060">
    <property type="entry name" value="Phosphoglucosamine_mutase"/>
</dbReference>
<feature type="binding site" evidence="6">
    <location>
        <position position="259"/>
    </location>
    <ligand>
        <name>Mg(2+)</name>
        <dbReference type="ChEBI" id="CHEBI:18420"/>
    </ligand>
</feature>
<dbReference type="Pfam" id="PF02880">
    <property type="entry name" value="PGM_PMM_III"/>
    <property type="match status" value="1"/>
</dbReference>
<comment type="caution">
    <text evidence="11">The sequence shown here is derived from an EMBL/GenBank/DDBJ whole genome shotgun (WGS) entry which is preliminary data.</text>
</comment>
<evidence type="ECO:0000256" key="1">
    <source>
        <dbReference type="ARBA" id="ARBA00010231"/>
    </source>
</evidence>
<dbReference type="Pfam" id="PF02878">
    <property type="entry name" value="PGM_PMM_I"/>
    <property type="match status" value="1"/>
</dbReference>
<dbReference type="InterPro" id="IPR005846">
    <property type="entry name" value="A-D-PHexomutase_a/b/a-III"/>
</dbReference>
<dbReference type="Pfam" id="PF02879">
    <property type="entry name" value="PGM_PMM_II"/>
    <property type="match status" value="1"/>
</dbReference>
<evidence type="ECO:0000313" key="12">
    <source>
        <dbReference type="Proteomes" id="UP000028547"/>
    </source>
</evidence>
<keyword evidence="5 6" id="KW-0413">Isomerase</keyword>